<dbReference type="PANTHER" id="PTHR43280:SF32">
    <property type="entry name" value="TRANSCRIPTIONAL REGULATORY PROTEIN"/>
    <property type="match status" value="1"/>
</dbReference>
<sequence length="289" mass="34092">MVVRTENIKVLTLEDFANPNIGFIILPLHTFHQQGNFLSVPHQRMFYTIIYFEEDCGRFAIDQRIIQAKSGEAISIAPSSVCTYEINDKAKGWVMLFLDAFFTKRYNDNVLHDFSFLKVSSIYNHLEDTIDIPRWCLMMDAMYDEFKRLNADSKSILRSYLNIVLGMLDRCSDITVGIPNNNEKEGKIRTFEQLLEKYYRKERFPSFYAEKLNISTNYLNRICRERRNKKVGDLIRGRVLLEAERLLFHTFKTVSEISFELGFDSSSYFITFFKKNYGISPEEFRKQQK</sequence>
<evidence type="ECO:0000259" key="4">
    <source>
        <dbReference type="PROSITE" id="PS01124"/>
    </source>
</evidence>
<protein>
    <submittedName>
        <fullName evidence="5">AraC family transcriptional regulator</fullName>
    </submittedName>
</protein>
<keyword evidence="6" id="KW-1185">Reference proteome</keyword>
<keyword evidence="1" id="KW-0805">Transcription regulation</keyword>
<dbReference type="Gene3D" id="1.10.10.60">
    <property type="entry name" value="Homeodomain-like"/>
    <property type="match status" value="1"/>
</dbReference>
<dbReference type="InterPro" id="IPR020449">
    <property type="entry name" value="Tscrpt_reg_AraC-type_HTH"/>
</dbReference>
<organism evidence="5 6">
    <name type="scientific">Sphingobacterium faecale</name>
    <dbReference type="NCBI Taxonomy" id="2803775"/>
    <lineage>
        <taxon>Bacteria</taxon>
        <taxon>Pseudomonadati</taxon>
        <taxon>Bacteroidota</taxon>
        <taxon>Sphingobacteriia</taxon>
        <taxon>Sphingobacteriales</taxon>
        <taxon>Sphingobacteriaceae</taxon>
        <taxon>Sphingobacterium</taxon>
    </lineage>
</organism>
<dbReference type="SUPFAM" id="SSF46689">
    <property type="entry name" value="Homeodomain-like"/>
    <property type="match status" value="1"/>
</dbReference>
<evidence type="ECO:0000313" key="6">
    <source>
        <dbReference type="Proteomes" id="UP000625283"/>
    </source>
</evidence>
<evidence type="ECO:0000256" key="2">
    <source>
        <dbReference type="ARBA" id="ARBA00023125"/>
    </source>
</evidence>
<dbReference type="InterPro" id="IPR037923">
    <property type="entry name" value="HTH-like"/>
</dbReference>
<keyword evidence="2" id="KW-0238">DNA-binding</keyword>
<name>A0ABS1R867_9SPHI</name>
<reference evidence="5 6" key="1">
    <citation type="submission" date="2021-01" db="EMBL/GenBank/DDBJ databases">
        <title>C459-1 draft genome sequence.</title>
        <authorList>
            <person name="Zhang X.-F."/>
        </authorList>
    </citation>
    <scope>NUCLEOTIDE SEQUENCE [LARGE SCALE GENOMIC DNA]</scope>
    <source>
        <strain evidence="6">C459-1</strain>
    </source>
</reference>
<dbReference type="PANTHER" id="PTHR43280">
    <property type="entry name" value="ARAC-FAMILY TRANSCRIPTIONAL REGULATOR"/>
    <property type="match status" value="1"/>
</dbReference>
<evidence type="ECO:0000256" key="3">
    <source>
        <dbReference type="ARBA" id="ARBA00023163"/>
    </source>
</evidence>
<dbReference type="PRINTS" id="PR00032">
    <property type="entry name" value="HTHARAC"/>
</dbReference>
<feature type="domain" description="HTH araC/xylS-type" evidence="4">
    <location>
        <begin position="189"/>
        <end position="287"/>
    </location>
</feature>
<proteinExistence type="predicted"/>
<dbReference type="SMART" id="SM00342">
    <property type="entry name" value="HTH_ARAC"/>
    <property type="match status" value="1"/>
</dbReference>
<dbReference type="EMBL" id="JAERTY010000008">
    <property type="protein sequence ID" value="MBL1410021.1"/>
    <property type="molecule type" value="Genomic_DNA"/>
</dbReference>
<dbReference type="SUPFAM" id="SSF51215">
    <property type="entry name" value="Regulatory protein AraC"/>
    <property type="match status" value="1"/>
</dbReference>
<dbReference type="InterPro" id="IPR009057">
    <property type="entry name" value="Homeodomain-like_sf"/>
</dbReference>
<dbReference type="PROSITE" id="PS01124">
    <property type="entry name" value="HTH_ARAC_FAMILY_2"/>
    <property type="match status" value="1"/>
</dbReference>
<dbReference type="Proteomes" id="UP000625283">
    <property type="component" value="Unassembled WGS sequence"/>
</dbReference>
<evidence type="ECO:0000256" key="1">
    <source>
        <dbReference type="ARBA" id="ARBA00023015"/>
    </source>
</evidence>
<comment type="caution">
    <text evidence="5">The sequence shown here is derived from an EMBL/GenBank/DDBJ whole genome shotgun (WGS) entry which is preliminary data.</text>
</comment>
<accession>A0ABS1R867</accession>
<gene>
    <name evidence="5" type="ORF">JKG61_14800</name>
</gene>
<keyword evidence="3" id="KW-0804">Transcription</keyword>
<dbReference type="Pfam" id="PF12833">
    <property type="entry name" value="HTH_18"/>
    <property type="match status" value="1"/>
</dbReference>
<dbReference type="RefSeq" id="WP_202103730.1">
    <property type="nucleotide sequence ID" value="NZ_JAERTY010000008.1"/>
</dbReference>
<evidence type="ECO:0000313" key="5">
    <source>
        <dbReference type="EMBL" id="MBL1410021.1"/>
    </source>
</evidence>
<dbReference type="InterPro" id="IPR018060">
    <property type="entry name" value="HTH_AraC"/>
</dbReference>